<sequence>SSLIGGKTIWRAALFYLLLCIAFWNYWDSDLFSDRVLLSALLVFTVLPFATIPLAVSWNRHR</sequence>
<keyword evidence="1" id="KW-0812">Transmembrane</keyword>
<dbReference type="EMBL" id="DQAY01000031">
    <property type="protein sequence ID" value="HCO22419.1"/>
    <property type="molecule type" value="Genomic_DNA"/>
</dbReference>
<dbReference type="AlphaFoldDB" id="A0A3D3R0Z8"/>
<feature type="transmembrane region" description="Helical" evidence="1">
    <location>
        <begin position="9"/>
        <end position="27"/>
    </location>
</feature>
<organism evidence="2 3">
    <name type="scientific">Gimesia maris</name>
    <dbReference type="NCBI Taxonomy" id="122"/>
    <lineage>
        <taxon>Bacteria</taxon>
        <taxon>Pseudomonadati</taxon>
        <taxon>Planctomycetota</taxon>
        <taxon>Planctomycetia</taxon>
        <taxon>Planctomycetales</taxon>
        <taxon>Planctomycetaceae</taxon>
        <taxon>Gimesia</taxon>
    </lineage>
</organism>
<protein>
    <submittedName>
        <fullName evidence="2">Uncharacterized protein</fullName>
    </submittedName>
</protein>
<accession>A0A3D3R0Z8</accession>
<evidence type="ECO:0000313" key="3">
    <source>
        <dbReference type="Proteomes" id="UP000263642"/>
    </source>
</evidence>
<gene>
    <name evidence="2" type="ORF">DIT97_04900</name>
</gene>
<feature type="transmembrane region" description="Helical" evidence="1">
    <location>
        <begin position="39"/>
        <end position="58"/>
    </location>
</feature>
<keyword evidence="1" id="KW-1133">Transmembrane helix</keyword>
<reference evidence="2 3" key="1">
    <citation type="journal article" date="2018" name="Nat. Biotechnol.">
        <title>A standardized bacterial taxonomy based on genome phylogeny substantially revises the tree of life.</title>
        <authorList>
            <person name="Parks D.H."/>
            <person name="Chuvochina M."/>
            <person name="Waite D.W."/>
            <person name="Rinke C."/>
            <person name="Skarshewski A."/>
            <person name="Chaumeil P.A."/>
            <person name="Hugenholtz P."/>
        </authorList>
    </citation>
    <scope>NUCLEOTIDE SEQUENCE [LARGE SCALE GENOMIC DNA]</scope>
    <source>
        <strain evidence="2">UBA9375</strain>
    </source>
</reference>
<feature type="non-terminal residue" evidence="2">
    <location>
        <position position="1"/>
    </location>
</feature>
<evidence type="ECO:0000256" key="1">
    <source>
        <dbReference type="SAM" id="Phobius"/>
    </source>
</evidence>
<comment type="caution">
    <text evidence="2">The sequence shown here is derived from an EMBL/GenBank/DDBJ whole genome shotgun (WGS) entry which is preliminary data.</text>
</comment>
<dbReference type="Proteomes" id="UP000263642">
    <property type="component" value="Unassembled WGS sequence"/>
</dbReference>
<keyword evidence="1" id="KW-0472">Membrane</keyword>
<proteinExistence type="predicted"/>
<evidence type="ECO:0000313" key="2">
    <source>
        <dbReference type="EMBL" id="HCO22419.1"/>
    </source>
</evidence>
<name>A0A3D3R0Z8_9PLAN</name>